<name>I4Y581_WALMC</name>
<organism evidence="2 3">
    <name type="scientific">Wallemia mellicola (strain ATCC MYA-4683 / CBS 633.66)</name>
    <name type="common">Wallemia sebi (CBS 633.66)</name>
    <dbReference type="NCBI Taxonomy" id="671144"/>
    <lineage>
        <taxon>Eukaryota</taxon>
        <taxon>Fungi</taxon>
        <taxon>Dikarya</taxon>
        <taxon>Basidiomycota</taxon>
        <taxon>Wallemiomycotina</taxon>
        <taxon>Wallemiomycetes</taxon>
        <taxon>Wallemiales</taxon>
        <taxon>Wallemiaceae</taxon>
        <taxon>Wallemia</taxon>
    </lineage>
</organism>
<dbReference type="HOGENOM" id="CLU_957139_0_0_1"/>
<feature type="region of interest" description="Disordered" evidence="1">
    <location>
        <begin position="272"/>
        <end position="291"/>
    </location>
</feature>
<dbReference type="EMBL" id="JH668258">
    <property type="protein sequence ID" value="EIM19123.1"/>
    <property type="molecule type" value="Genomic_DNA"/>
</dbReference>
<dbReference type="KEGG" id="wse:WALSEDRAFT_70844"/>
<feature type="compositionally biased region" description="Polar residues" evidence="1">
    <location>
        <begin position="281"/>
        <end position="291"/>
    </location>
</feature>
<evidence type="ECO:0000313" key="3">
    <source>
        <dbReference type="Proteomes" id="UP000005242"/>
    </source>
</evidence>
<proteinExistence type="predicted"/>
<sequence>MKRLINKYDNARPTILALPNELLMMVAELSPRISLTCRRCYHLGSRYQPVITAISGPNAPSFDKHNTKKVHHATLKRFNRYLDDIIFNDAKSQLITQVKYKHNGFTFDVESSTISKIRSLPNLSKFVYQTDYLDAGIINNFWNFTKLEQLNIKLYDKPYNLNRDITRLMQIPTLNIVAFDFPCTSYSNNSLYGFVAELEDLSAYIPIREDFKLVVNFCHTTSCRHFGCNYEMKNESEGHTALEGDKCPIKKSYLESIAQQNREKKELLLGMSWGARGGNSSGSDPAQRSLE</sequence>
<dbReference type="RefSeq" id="XP_006960819.1">
    <property type="nucleotide sequence ID" value="XM_006960757.1"/>
</dbReference>
<protein>
    <submittedName>
        <fullName evidence="2">Uncharacterized protein</fullName>
    </submittedName>
</protein>
<keyword evidence="3" id="KW-1185">Reference proteome</keyword>
<gene>
    <name evidence="2" type="ORF">WALSEDRAFT_70844</name>
</gene>
<dbReference type="AlphaFoldDB" id="I4Y581"/>
<evidence type="ECO:0000313" key="2">
    <source>
        <dbReference type="EMBL" id="EIM19123.1"/>
    </source>
</evidence>
<reference evidence="2 3" key="1">
    <citation type="journal article" date="2012" name="Fungal Genet. Biol.">
        <title>The genome of the xerotolerant mold Wallemia sebi reveals adaptations to osmotic stress and suggests cryptic sexual reproduction.</title>
        <authorList>
            <person name="Padamsee M."/>
            <person name="Kumar T.K.A."/>
            <person name="Riley R."/>
            <person name="Binder M."/>
            <person name="Boyd A."/>
            <person name="Calvo A.M."/>
            <person name="Furukawa K."/>
            <person name="Hesse C."/>
            <person name="Hohmann S."/>
            <person name="James T.Y."/>
            <person name="LaButti K."/>
            <person name="Lapidus A."/>
            <person name="Lindquist E."/>
            <person name="Lucas S."/>
            <person name="Miller K."/>
            <person name="Shantappa S."/>
            <person name="Grigoriev I.V."/>
            <person name="Hibbett D.S."/>
            <person name="McLaughlin D.J."/>
            <person name="Spatafora J.W."/>
            <person name="Aime M.C."/>
        </authorList>
    </citation>
    <scope>NUCLEOTIDE SEQUENCE [LARGE SCALE GENOMIC DNA]</scope>
    <source>
        <strain evidence="3">ATCC MYA-4683 / CBS 633.66</strain>
    </source>
</reference>
<dbReference type="GeneID" id="18475798"/>
<evidence type="ECO:0000256" key="1">
    <source>
        <dbReference type="SAM" id="MobiDB-lite"/>
    </source>
</evidence>
<dbReference type="InParanoid" id="I4Y581"/>
<dbReference type="Proteomes" id="UP000005242">
    <property type="component" value="Unassembled WGS sequence"/>
</dbReference>
<accession>I4Y581</accession>